<gene>
    <name evidence="4" type="ORF">C8A01DRAFT_35764</name>
</gene>
<reference evidence="5" key="1">
    <citation type="journal article" date="2023" name="Mol. Phylogenet. Evol.">
        <title>Genome-scale phylogeny and comparative genomics of the fungal order Sordariales.</title>
        <authorList>
            <person name="Hensen N."/>
            <person name="Bonometti L."/>
            <person name="Westerberg I."/>
            <person name="Brannstrom I.O."/>
            <person name="Guillou S."/>
            <person name="Cros-Aarteil S."/>
            <person name="Calhoun S."/>
            <person name="Haridas S."/>
            <person name="Kuo A."/>
            <person name="Mondo S."/>
            <person name="Pangilinan J."/>
            <person name="Riley R."/>
            <person name="LaButti K."/>
            <person name="Andreopoulos B."/>
            <person name="Lipzen A."/>
            <person name="Chen C."/>
            <person name="Yan M."/>
            <person name="Daum C."/>
            <person name="Ng V."/>
            <person name="Clum A."/>
            <person name="Steindorff A."/>
            <person name="Ohm R.A."/>
            <person name="Martin F."/>
            <person name="Silar P."/>
            <person name="Natvig D.O."/>
            <person name="Lalanne C."/>
            <person name="Gautier V."/>
            <person name="Ament-Velasquez S.L."/>
            <person name="Kruys A."/>
            <person name="Hutchinson M.I."/>
            <person name="Powell A.J."/>
            <person name="Barry K."/>
            <person name="Miller A.N."/>
            <person name="Grigoriev I.V."/>
            <person name="Debuchy R."/>
            <person name="Gladieux P."/>
            <person name="Hiltunen Thoren M."/>
            <person name="Johannesson H."/>
        </authorList>
    </citation>
    <scope>NUCLEOTIDE SEQUENCE [LARGE SCALE GENOMIC DNA]</scope>
    <source>
        <strain evidence="5">CBS 284.82</strain>
    </source>
</reference>
<dbReference type="InterPro" id="IPR013154">
    <property type="entry name" value="ADH-like_N"/>
</dbReference>
<dbReference type="SUPFAM" id="SSF50129">
    <property type="entry name" value="GroES-like"/>
    <property type="match status" value="1"/>
</dbReference>
<evidence type="ECO:0000256" key="1">
    <source>
        <dbReference type="ARBA" id="ARBA00008072"/>
    </source>
</evidence>
<dbReference type="EMBL" id="MU854381">
    <property type="protein sequence ID" value="KAK4040250.1"/>
    <property type="molecule type" value="Genomic_DNA"/>
</dbReference>
<dbReference type="PANTHER" id="PTHR45348">
    <property type="entry name" value="HYPOTHETICAL OXIDOREDUCTASE (EUROFUNG)"/>
    <property type="match status" value="1"/>
</dbReference>
<dbReference type="SUPFAM" id="SSF51735">
    <property type="entry name" value="NAD(P)-binding Rossmann-fold domains"/>
    <property type="match status" value="1"/>
</dbReference>
<comment type="caution">
    <text evidence="4">The sequence shown here is derived from an EMBL/GenBank/DDBJ whole genome shotgun (WGS) entry which is preliminary data.</text>
</comment>
<evidence type="ECO:0000256" key="2">
    <source>
        <dbReference type="ARBA" id="ARBA00023002"/>
    </source>
</evidence>
<feature type="domain" description="Enoyl reductase (ER)" evidence="3">
    <location>
        <begin position="13"/>
        <end position="356"/>
    </location>
</feature>
<dbReference type="Gene3D" id="3.40.50.720">
    <property type="entry name" value="NAD(P)-binding Rossmann-like Domain"/>
    <property type="match status" value="1"/>
</dbReference>
<dbReference type="CDD" id="cd08249">
    <property type="entry name" value="enoyl_reductase_like"/>
    <property type="match status" value="1"/>
</dbReference>
<dbReference type="Gene3D" id="3.90.180.10">
    <property type="entry name" value="Medium-chain alcohol dehydrogenases, catalytic domain"/>
    <property type="match status" value="1"/>
</dbReference>
<evidence type="ECO:0000313" key="5">
    <source>
        <dbReference type="Proteomes" id="UP001303115"/>
    </source>
</evidence>
<dbReference type="GO" id="GO:0016651">
    <property type="term" value="F:oxidoreductase activity, acting on NAD(P)H"/>
    <property type="evidence" value="ECO:0007669"/>
    <property type="project" value="InterPro"/>
</dbReference>
<sequence>MALPSEIKAVVITKPDTAEVKTVSLPTLPDDYILVRPTAVALNPTDWKHIAMGESTVGTRVGCDYAGIVEQVGPKVTKPFAKGDRICGMVHGADKGRPEGGAFGEYIIVKGDVQIKTPDNLSDEEAATLGVGISTVAQGLYQALQLPLPGTTTTSNPPPEILIYGGSTATGILGIQFAKLSGYRVVTTCSPANFSYVRSLGADAAFNYHSPTVADDIRAWSKDPDALTLAWDCVGAGDSPVICAAALSRTRAGHYRSVMFFDDEVLRAVNDKVDNGFRLAYTIFGEAFDKTWGAMPAIPEDYEYGKMFWELARDLLAQGKVKPARGDVNRGGEGLDGVLVGLSDLKEGKVSGVKLVYTI</sequence>
<evidence type="ECO:0000313" key="4">
    <source>
        <dbReference type="EMBL" id="KAK4040250.1"/>
    </source>
</evidence>
<dbReference type="Pfam" id="PF08240">
    <property type="entry name" value="ADH_N"/>
    <property type="match status" value="1"/>
</dbReference>
<dbReference type="Pfam" id="PF00107">
    <property type="entry name" value="ADH_zinc_N"/>
    <property type="match status" value="1"/>
</dbReference>
<evidence type="ECO:0000259" key="3">
    <source>
        <dbReference type="SMART" id="SM00829"/>
    </source>
</evidence>
<dbReference type="InterPro" id="IPR011032">
    <property type="entry name" value="GroES-like_sf"/>
</dbReference>
<comment type="similarity">
    <text evidence="1">Belongs to the zinc-containing alcohol dehydrogenase family.</text>
</comment>
<dbReference type="InterPro" id="IPR036291">
    <property type="entry name" value="NAD(P)-bd_dom_sf"/>
</dbReference>
<dbReference type="SMART" id="SM00829">
    <property type="entry name" value="PKS_ER"/>
    <property type="match status" value="1"/>
</dbReference>
<dbReference type="InterPro" id="IPR047122">
    <property type="entry name" value="Trans-enoyl_RdTase-like"/>
</dbReference>
<dbReference type="PANTHER" id="PTHR45348:SF2">
    <property type="entry name" value="ZINC-TYPE ALCOHOL DEHYDROGENASE-LIKE PROTEIN C2E1P3.01"/>
    <property type="match status" value="1"/>
</dbReference>
<proteinExistence type="inferred from homology"/>
<dbReference type="AlphaFoldDB" id="A0AAN6SS30"/>
<organism evidence="4 5">
    <name type="scientific">Parachaetomium inaequale</name>
    <dbReference type="NCBI Taxonomy" id="2588326"/>
    <lineage>
        <taxon>Eukaryota</taxon>
        <taxon>Fungi</taxon>
        <taxon>Dikarya</taxon>
        <taxon>Ascomycota</taxon>
        <taxon>Pezizomycotina</taxon>
        <taxon>Sordariomycetes</taxon>
        <taxon>Sordariomycetidae</taxon>
        <taxon>Sordariales</taxon>
        <taxon>Chaetomiaceae</taxon>
        <taxon>Parachaetomium</taxon>
    </lineage>
</organism>
<keyword evidence="5" id="KW-1185">Reference proteome</keyword>
<dbReference type="Proteomes" id="UP001303115">
    <property type="component" value="Unassembled WGS sequence"/>
</dbReference>
<keyword evidence="2" id="KW-0560">Oxidoreductase</keyword>
<dbReference type="InterPro" id="IPR020843">
    <property type="entry name" value="ER"/>
</dbReference>
<dbReference type="InterPro" id="IPR013149">
    <property type="entry name" value="ADH-like_C"/>
</dbReference>
<accession>A0AAN6SS30</accession>
<name>A0AAN6SS30_9PEZI</name>
<protein>
    <submittedName>
        <fullName evidence="4">Chaperonin 10-like protein</fullName>
    </submittedName>
</protein>